<gene>
    <name evidence="3" type="ORF">GBA65_12040</name>
</gene>
<protein>
    <submittedName>
        <fullName evidence="3">Uncharacterized protein</fullName>
    </submittedName>
</protein>
<keyword evidence="2" id="KW-0812">Transmembrane</keyword>
<dbReference type="EMBL" id="CP045121">
    <property type="protein sequence ID" value="QIN79133.1"/>
    <property type="molecule type" value="Genomic_DNA"/>
</dbReference>
<proteinExistence type="predicted"/>
<feature type="transmembrane region" description="Helical" evidence="2">
    <location>
        <begin position="204"/>
        <end position="225"/>
    </location>
</feature>
<keyword evidence="4" id="KW-1185">Reference proteome</keyword>
<dbReference type="Proteomes" id="UP000502706">
    <property type="component" value="Chromosome"/>
</dbReference>
<evidence type="ECO:0000313" key="4">
    <source>
        <dbReference type="Proteomes" id="UP000502706"/>
    </source>
</evidence>
<reference evidence="3 4" key="1">
    <citation type="submission" date="2019-10" db="EMBL/GenBank/DDBJ databases">
        <title>Rubrobacter sp nov SCSIO 52915 isolated from a deep-sea sediment in the South China Sea.</title>
        <authorList>
            <person name="Chen R.W."/>
        </authorList>
    </citation>
    <scope>NUCLEOTIDE SEQUENCE [LARGE SCALE GENOMIC DNA]</scope>
    <source>
        <strain evidence="3 4">SCSIO 52915</strain>
    </source>
</reference>
<dbReference type="KEGG" id="rmar:GBA65_12040"/>
<keyword evidence="2" id="KW-0472">Membrane</keyword>
<name>A0A6G8PY53_9ACTN</name>
<dbReference type="RefSeq" id="WP_166396792.1">
    <property type="nucleotide sequence ID" value="NZ_CP045121.1"/>
</dbReference>
<evidence type="ECO:0000256" key="2">
    <source>
        <dbReference type="SAM" id="Phobius"/>
    </source>
</evidence>
<organism evidence="3 4">
    <name type="scientific">Rubrobacter marinus</name>
    <dbReference type="NCBI Taxonomy" id="2653852"/>
    <lineage>
        <taxon>Bacteria</taxon>
        <taxon>Bacillati</taxon>
        <taxon>Actinomycetota</taxon>
        <taxon>Rubrobacteria</taxon>
        <taxon>Rubrobacterales</taxon>
        <taxon>Rubrobacteraceae</taxon>
        <taxon>Rubrobacter</taxon>
    </lineage>
</organism>
<dbReference type="AlphaFoldDB" id="A0A6G8PY53"/>
<evidence type="ECO:0000256" key="1">
    <source>
        <dbReference type="SAM" id="MobiDB-lite"/>
    </source>
</evidence>
<feature type="transmembrane region" description="Helical" evidence="2">
    <location>
        <begin position="178"/>
        <end position="198"/>
    </location>
</feature>
<accession>A0A6G8PY53</accession>
<evidence type="ECO:0000313" key="3">
    <source>
        <dbReference type="EMBL" id="QIN79133.1"/>
    </source>
</evidence>
<keyword evidence="2" id="KW-1133">Transmembrane helix</keyword>
<feature type="region of interest" description="Disordered" evidence="1">
    <location>
        <begin position="243"/>
        <end position="279"/>
    </location>
</feature>
<sequence length="279" mass="30721">MPEVPENRLTPGEVEIVLRRAAELRARRKDRSGEGQSVSPEVLVQVAAAAGISEHDVRRALFDLYSDRTAEPFTPARRFYGPSRLRSVREVQRPAEVVREHLEDLLRREQGLKMRQKTEGSSIFDAGDLLGTVRRALDFSGNRSLHKARSVELRVEDVEQGRAAANLTADVSNQRSEYLSLSGILGATLALPLAIAGFAGTGDWVYFLGVLPALAAPAVGFKLAYQKACTDARRTMDGLLDAAEEGYGAEQDEGERRERPPGQVRGLKPIPKYTRPSDE</sequence>